<dbReference type="AlphaFoldDB" id="A0A517L9C3"/>
<dbReference type="EMBL" id="CP042191">
    <property type="protein sequence ID" value="QDS72229.1"/>
    <property type="molecule type" value="Genomic_DNA"/>
</dbReference>
<dbReference type="PANTHER" id="PTHR33973">
    <property type="entry name" value="OS07G0153300 PROTEIN"/>
    <property type="match status" value="1"/>
</dbReference>
<dbReference type="PANTHER" id="PTHR33973:SF4">
    <property type="entry name" value="OS07G0153300 PROTEIN"/>
    <property type="match status" value="1"/>
</dbReference>
<evidence type="ECO:0000313" key="2">
    <source>
        <dbReference type="EMBL" id="QDS72229.1"/>
    </source>
</evidence>
<proteinExistence type="predicted"/>
<keyword evidence="1" id="KW-0812">Transmembrane</keyword>
<dbReference type="Pfam" id="PF07103">
    <property type="entry name" value="DUF1365"/>
    <property type="match status" value="1"/>
</dbReference>
<evidence type="ECO:0000313" key="3">
    <source>
        <dbReference type="Proteomes" id="UP000316270"/>
    </source>
</evidence>
<sequence>MSPKNNTVLSALGVQSVLTTYVSEYATLLSLPTFAIWFIFWKLRDRKDPTRKQDVIILAAFLCWRCLSIVQPFATLSISKFGDYTNALLFSVAVVVTVGAGLAIIQILSQHHQPRKHNTKGDHPWILPSRTTHTRMFPKKHSFAYSYLQVAVPVGFEGRCGSLISVGAVKKKGWLHVQGSDYLDRNSSETTLEGKLSEYLQTQGVQRVDWHHAYLITAPRILGYSFNPVSFWYLYTKDNRLSMMVLEVNNTFDERRMYLLRSALAEEVGGAEIQAGRTQKFTNTWAKDFHVSPFNSRKGFYSLAASDAFSAPNSPPAFDNNIVMKSSKEHVKIIARVFSDGEPIDPNTVGLWSATRFLMRWGWVGFFTFPRILKEAFNLFFRRKLHVWLRPEVLPTSLGRLATSLELSLEPFFVAYLHYLVHHSDADLDLIYITPTSGNKQMHIASRNGFGTDQNRRTLEIRILSPAFFSRFVHYAHTSEAFDREGLFTDDKNRTILVSRPELLTLLLKSERDSSFMKTYLSPLDRLRWCAHRKARCPPSSPTYSSIQQYNNVSKVKDVRMKAFSPMDRLVQRSGHAWCYRRQCMRLFLSQRFALGFTPLIDLVDLSFRVVLIHLAVSSTLANSYVSLVPSLAMFVLPSCVHLYAYIKGTD</sequence>
<keyword evidence="1" id="KW-0472">Membrane</keyword>
<reference evidence="2 3" key="1">
    <citation type="submission" date="2019-07" db="EMBL/GenBank/DDBJ databases">
        <title>Finished genome of Venturia effusa.</title>
        <authorList>
            <person name="Young C.A."/>
            <person name="Cox M.P."/>
            <person name="Ganley A.R.D."/>
            <person name="David W.J."/>
        </authorList>
    </citation>
    <scope>NUCLEOTIDE SEQUENCE [LARGE SCALE GENOMIC DNA]</scope>
    <source>
        <strain evidence="3">albino</strain>
    </source>
</reference>
<name>A0A517L9C3_9PEZI</name>
<dbReference type="InterPro" id="IPR010775">
    <property type="entry name" value="DUF1365"/>
</dbReference>
<keyword evidence="1" id="KW-1133">Transmembrane helix</keyword>
<feature type="transmembrane region" description="Helical" evidence="1">
    <location>
        <begin position="55"/>
        <end position="75"/>
    </location>
</feature>
<gene>
    <name evidence="2" type="ORF">FKW77_005549</name>
</gene>
<dbReference type="Proteomes" id="UP000316270">
    <property type="component" value="Chromosome 7"/>
</dbReference>
<feature type="transmembrane region" description="Helical" evidence="1">
    <location>
        <begin position="87"/>
        <end position="108"/>
    </location>
</feature>
<feature type="transmembrane region" description="Helical" evidence="1">
    <location>
        <begin position="25"/>
        <end position="43"/>
    </location>
</feature>
<organism evidence="2 3">
    <name type="scientific">Venturia effusa</name>
    <dbReference type="NCBI Taxonomy" id="50376"/>
    <lineage>
        <taxon>Eukaryota</taxon>
        <taxon>Fungi</taxon>
        <taxon>Dikarya</taxon>
        <taxon>Ascomycota</taxon>
        <taxon>Pezizomycotina</taxon>
        <taxon>Dothideomycetes</taxon>
        <taxon>Pleosporomycetidae</taxon>
        <taxon>Venturiales</taxon>
        <taxon>Venturiaceae</taxon>
        <taxon>Venturia</taxon>
    </lineage>
</organism>
<dbReference type="OrthoDB" id="3340520at2759"/>
<evidence type="ECO:0008006" key="4">
    <source>
        <dbReference type="Google" id="ProtNLM"/>
    </source>
</evidence>
<accession>A0A517L9C3</accession>
<feature type="transmembrane region" description="Helical" evidence="1">
    <location>
        <begin position="628"/>
        <end position="647"/>
    </location>
</feature>
<protein>
    <recommendedName>
        <fullName evidence="4">DUF1365 domain-containing protein</fullName>
    </recommendedName>
</protein>
<evidence type="ECO:0000256" key="1">
    <source>
        <dbReference type="SAM" id="Phobius"/>
    </source>
</evidence>
<feature type="transmembrane region" description="Helical" evidence="1">
    <location>
        <begin position="593"/>
        <end position="616"/>
    </location>
</feature>
<keyword evidence="3" id="KW-1185">Reference proteome</keyword>